<protein>
    <recommendedName>
        <fullName evidence="6">Peptidase S1 domain-containing protein</fullName>
    </recommendedName>
</protein>
<evidence type="ECO:0000313" key="8">
    <source>
        <dbReference type="Proteomes" id="UP000502823"/>
    </source>
</evidence>
<dbReference type="SMART" id="SM00020">
    <property type="entry name" value="Tryp_SPc"/>
    <property type="match status" value="1"/>
</dbReference>
<dbReference type="AlphaFoldDB" id="A0A6L2PH25"/>
<dbReference type="InterPro" id="IPR009003">
    <property type="entry name" value="Peptidase_S1_PA"/>
</dbReference>
<keyword evidence="2" id="KW-0964">Secreted</keyword>
<dbReference type="InterPro" id="IPR001254">
    <property type="entry name" value="Trypsin_dom"/>
</dbReference>
<reference evidence="8" key="1">
    <citation type="submission" date="2020-01" db="EMBL/GenBank/DDBJ databases">
        <title>Draft genome sequence of the Termite Coptotermes fromosanus.</title>
        <authorList>
            <person name="Itakura S."/>
            <person name="Yosikawa Y."/>
            <person name="Umezawa K."/>
        </authorList>
    </citation>
    <scope>NUCLEOTIDE SEQUENCE [LARGE SCALE GENOMIC DNA]</scope>
</reference>
<gene>
    <name evidence="7" type="ORF">Cfor_06735</name>
</gene>
<feature type="domain" description="Peptidase S1" evidence="6">
    <location>
        <begin position="1"/>
        <end position="229"/>
    </location>
</feature>
<dbReference type="InParanoid" id="A0A6L2PH25"/>
<evidence type="ECO:0000256" key="3">
    <source>
        <dbReference type="ARBA" id="ARBA00022670"/>
    </source>
</evidence>
<dbReference type="Pfam" id="PF00089">
    <property type="entry name" value="Trypsin"/>
    <property type="match status" value="1"/>
</dbReference>
<organism evidence="7 8">
    <name type="scientific">Coptotermes formosanus</name>
    <name type="common">Formosan subterranean termite</name>
    <dbReference type="NCBI Taxonomy" id="36987"/>
    <lineage>
        <taxon>Eukaryota</taxon>
        <taxon>Metazoa</taxon>
        <taxon>Ecdysozoa</taxon>
        <taxon>Arthropoda</taxon>
        <taxon>Hexapoda</taxon>
        <taxon>Insecta</taxon>
        <taxon>Pterygota</taxon>
        <taxon>Neoptera</taxon>
        <taxon>Polyneoptera</taxon>
        <taxon>Dictyoptera</taxon>
        <taxon>Blattodea</taxon>
        <taxon>Blattoidea</taxon>
        <taxon>Termitoidae</taxon>
        <taxon>Rhinotermitidae</taxon>
        <taxon>Coptotermes</taxon>
    </lineage>
</organism>
<dbReference type="PROSITE" id="PS50240">
    <property type="entry name" value="TRYPSIN_DOM"/>
    <property type="match status" value="1"/>
</dbReference>
<dbReference type="PANTHER" id="PTHR24264:SF65">
    <property type="entry name" value="SRCR DOMAIN-CONTAINING PROTEIN"/>
    <property type="match status" value="1"/>
</dbReference>
<dbReference type="Proteomes" id="UP000502823">
    <property type="component" value="Unassembled WGS sequence"/>
</dbReference>
<name>A0A6L2PH25_COPFO</name>
<comment type="caution">
    <text evidence="7">The sequence shown here is derived from an EMBL/GenBank/DDBJ whole genome shotgun (WGS) entry which is preliminary data.</text>
</comment>
<comment type="subcellular location">
    <subcellularLocation>
        <location evidence="1">Secreted</location>
    </subcellularLocation>
</comment>
<dbReference type="InterPro" id="IPR043504">
    <property type="entry name" value="Peptidase_S1_PA_chymotrypsin"/>
</dbReference>
<dbReference type="EMBL" id="BLKM01007362">
    <property type="protein sequence ID" value="GFG30452.1"/>
    <property type="molecule type" value="Genomic_DNA"/>
</dbReference>
<keyword evidence="5" id="KW-0720">Serine protease</keyword>
<keyword evidence="3" id="KW-0645">Protease</keyword>
<evidence type="ECO:0000256" key="1">
    <source>
        <dbReference type="ARBA" id="ARBA00004613"/>
    </source>
</evidence>
<dbReference type="FunCoup" id="A0A6L2PH25">
    <property type="interactions" value="13"/>
</dbReference>
<evidence type="ECO:0000256" key="4">
    <source>
        <dbReference type="ARBA" id="ARBA00022801"/>
    </source>
</evidence>
<dbReference type="GO" id="GO:0006508">
    <property type="term" value="P:proteolysis"/>
    <property type="evidence" value="ECO:0007669"/>
    <property type="project" value="UniProtKB-KW"/>
</dbReference>
<evidence type="ECO:0000256" key="5">
    <source>
        <dbReference type="ARBA" id="ARBA00022825"/>
    </source>
</evidence>
<evidence type="ECO:0000313" key="7">
    <source>
        <dbReference type="EMBL" id="GFG30452.1"/>
    </source>
</evidence>
<evidence type="ECO:0000256" key="2">
    <source>
        <dbReference type="ARBA" id="ARBA00022525"/>
    </source>
</evidence>
<proteinExistence type="predicted"/>
<dbReference type="GO" id="GO:0004252">
    <property type="term" value="F:serine-type endopeptidase activity"/>
    <property type="evidence" value="ECO:0007669"/>
    <property type="project" value="InterPro"/>
</dbReference>
<accession>A0A6L2PH25</accession>
<sequence>MTVISHFMFRLSAAELVILAGVLNNTLESTEDTKVVREVTDVFVHEEYDEDTLTNDIAVLKVSPAFPTDNPAVRPIRLRQDVATCGMKCTVSGWGFLGEKENTTPQILQVAIARLISYEECRSKYSNTPTASIKRGVICAGFLQGVQGACYNTPLRGARHTAAVHRCHPKERHKNKQFIVAINRHHDRNYDLQCAAVICRNSNLVTRNLLCCSSWTVRVTQLKKYSDIY</sequence>
<dbReference type="Gene3D" id="2.40.10.10">
    <property type="entry name" value="Trypsin-like serine proteases"/>
    <property type="match status" value="2"/>
</dbReference>
<dbReference type="PANTHER" id="PTHR24264">
    <property type="entry name" value="TRYPSIN-RELATED"/>
    <property type="match status" value="1"/>
</dbReference>
<dbReference type="InterPro" id="IPR050127">
    <property type="entry name" value="Serine_Proteases_S1"/>
</dbReference>
<dbReference type="GO" id="GO:0005615">
    <property type="term" value="C:extracellular space"/>
    <property type="evidence" value="ECO:0007669"/>
    <property type="project" value="TreeGrafter"/>
</dbReference>
<keyword evidence="8" id="KW-1185">Reference proteome</keyword>
<dbReference type="SUPFAM" id="SSF50494">
    <property type="entry name" value="Trypsin-like serine proteases"/>
    <property type="match status" value="1"/>
</dbReference>
<keyword evidence="4" id="KW-0378">Hydrolase</keyword>
<dbReference type="OrthoDB" id="10059102at2759"/>
<evidence type="ECO:0000259" key="6">
    <source>
        <dbReference type="PROSITE" id="PS50240"/>
    </source>
</evidence>